<protein>
    <submittedName>
        <fullName evidence="2">F-box domain-containing protein</fullName>
    </submittedName>
</protein>
<dbReference type="WBParaSite" id="SVE_1872900.1">
    <property type="protein sequence ID" value="SVE_1872900.1"/>
    <property type="gene ID" value="SVE_1872900"/>
</dbReference>
<reference evidence="2" key="2">
    <citation type="submission" date="2015-08" db="UniProtKB">
        <authorList>
            <consortium name="WormBaseParasite"/>
        </authorList>
    </citation>
    <scope>IDENTIFICATION</scope>
</reference>
<proteinExistence type="predicted"/>
<accession>A0A0K0G1Y6</accession>
<sequence>MDTKEDDEKLSLQKLLGIKLIREKILTNLPSLHDIGNLAKCCKWMNHFIEIQPINRNMICKVDTQNISIKTKESYDRLLCDAELENIEFEKDEKSEKNLNTAKNFFGEVLFKRNTVTTNISRTLSEFRGRSYRLFVEKFAEELNIECQERKQAEKLEFFLDVYFSYNSDLILHALRFIRHDNITQISIPAGAFYSNRNRYRQISCNIFDRFPNLKKLEILHLNFLLDNYSKILKKLKTNKNILKILLISLSRKDNATLVLKFFDINYKKLVDCTQMIFNIIHKYNINISVNVEVYIPMLTGGRNNISLTEKCLFYPIKENINLIYFIIQSCGEILCIMKDLQYYQNLKTLMFEFKSIQNMNEFENLSLSVTGTLSLKSNIKIKGIRFKFEKDFVITNQENLKKFLNLLTYISSLMPESVEFLKLVNVYHFNIDLARAMNQFMPNIKLLIIDCQSYADSDSFTPFKNLEALISYQIPKIDIPLNLKLLAIGNLENDVNYCDDKKLIQSLSEKYLKRIKDSEGRYIFFNDIKLWDLYKKKLQNVFF</sequence>
<name>A0A0K0G1Y6_STRVS</name>
<evidence type="ECO:0000313" key="2">
    <source>
        <dbReference type="WBParaSite" id="SVE_1872900.1"/>
    </source>
</evidence>
<dbReference type="Proteomes" id="UP000035680">
    <property type="component" value="Unassembled WGS sequence"/>
</dbReference>
<reference evidence="1" key="1">
    <citation type="submission" date="2014-07" db="EMBL/GenBank/DDBJ databases">
        <authorList>
            <person name="Martin A.A"/>
            <person name="De Silva N."/>
        </authorList>
    </citation>
    <scope>NUCLEOTIDE SEQUENCE</scope>
</reference>
<organism evidence="1 2">
    <name type="scientific">Strongyloides venezuelensis</name>
    <name type="common">Threadworm</name>
    <dbReference type="NCBI Taxonomy" id="75913"/>
    <lineage>
        <taxon>Eukaryota</taxon>
        <taxon>Metazoa</taxon>
        <taxon>Ecdysozoa</taxon>
        <taxon>Nematoda</taxon>
        <taxon>Chromadorea</taxon>
        <taxon>Rhabditida</taxon>
        <taxon>Tylenchina</taxon>
        <taxon>Panagrolaimomorpha</taxon>
        <taxon>Strongyloidoidea</taxon>
        <taxon>Strongyloididae</taxon>
        <taxon>Strongyloides</taxon>
    </lineage>
</organism>
<dbReference type="AlphaFoldDB" id="A0A0K0G1Y6"/>
<evidence type="ECO:0000313" key="1">
    <source>
        <dbReference type="Proteomes" id="UP000035680"/>
    </source>
</evidence>
<keyword evidence="1" id="KW-1185">Reference proteome</keyword>